<keyword evidence="4" id="KW-1185">Reference proteome</keyword>
<name>A0AA38X9P1_9EURO</name>
<dbReference type="Gene3D" id="3.40.50.1820">
    <property type="entry name" value="alpha/beta hydrolase"/>
    <property type="match status" value="1"/>
</dbReference>
<evidence type="ECO:0000256" key="1">
    <source>
        <dbReference type="SAM" id="SignalP"/>
    </source>
</evidence>
<feature type="domain" description="AB hydrolase-1" evidence="2">
    <location>
        <begin position="97"/>
        <end position="356"/>
    </location>
</feature>
<keyword evidence="1" id="KW-0732">Signal</keyword>
<proteinExistence type="predicted"/>
<dbReference type="Pfam" id="PF12697">
    <property type="entry name" value="Abhydrolase_6"/>
    <property type="match status" value="1"/>
</dbReference>
<dbReference type="AlphaFoldDB" id="A0AA38X9P1"/>
<dbReference type="Proteomes" id="UP001172673">
    <property type="component" value="Unassembled WGS sequence"/>
</dbReference>
<reference evidence="3" key="1">
    <citation type="submission" date="2022-10" db="EMBL/GenBank/DDBJ databases">
        <title>Culturing micro-colonial fungi from biological soil crusts in the Mojave desert and describing Neophaeococcomyces mojavensis, and introducing the new genera and species Taxawa tesnikishii.</title>
        <authorList>
            <person name="Kurbessoian T."/>
            <person name="Stajich J.E."/>
        </authorList>
    </citation>
    <scope>NUCLEOTIDE SEQUENCE</scope>
    <source>
        <strain evidence="3">TK_41</strain>
    </source>
</reference>
<comment type="caution">
    <text evidence="3">The sequence shown here is derived from an EMBL/GenBank/DDBJ whole genome shotgun (WGS) entry which is preliminary data.</text>
</comment>
<feature type="signal peptide" evidence="1">
    <location>
        <begin position="1"/>
        <end position="19"/>
    </location>
</feature>
<evidence type="ECO:0000313" key="4">
    <source>
        <dbReference type="Proteomes" id="UP001172673"/>
    </source>
</evidence>
<gene>
    <name evidence="3" type="ORF">H2200_005764</name>
</gene>
<evidence type="ECO:0000259" key="2">
    <source>
        <dbReference type="Pfam" id="PF12697"/>
    </source>
</evidence>
<dbReference type="InterPro" id="IPR029058">
    <property type="entry name" value="AB_hydrolase_fold"/>
</dbReference>
<organism evidence="3 4">
    <name type="scientific">Cladophialophora chaetospira</name>
    <dbReference type="NCBI Taxonomy" id="386627"/>
    <lineage>
        <taxon>Eukaryota</taxon>
        <taxon>Fungi</taxon>
        <taxon>Dikarya</taxon>
        <taxon>Ascomycota</taxon>
        <taxon>Pezizomycotina</taxon>
        <taxon>Eurotiomycetes</taxon>
        <taxon>Chaetothyriomycetidae</taxon>
        <taxon>Chaetothyriales</taxon>
        <taxon>Herpotrichiellaceae</taxon>
        <taxon>Cladophialophora</taxon>
    </lineage>
</organism>
<sequence>MELITLILLVILNWGLASAKTCTNMTIPVKISARNGIFGDSIPQIGIEVTDFALDSTRQGHNYSQEILQGYKSVAGTYSLSLTHCNPDSGESKVLQILTHGIGFDKSYWDLPFKNYNYSYVSVAVDQYGYSTLAWDRLGIGASSHGDPLAEIQAPLEQAALAALTAQVRGRGRGRTKVVHVGHSFGSILSYALARDDPSASDGLVLQAWAMNGTFFPDFTFGANMIPVTDLTPAYPAGYFAAGNAAALHTTFLAPGQYDPDIVPYAYANGEPVSIGELLTVGGAGGGTSNFAGPVMVVTGDRDLIFCGGDCYATGDPALHTIMDTSKNFFPKAKNVNVTAAPGAGHALNLQYGHGVVYQQMNDFLVKNGLGAK</sequence>
<dbReference type="SUPFAM" id="SSF53474">
    <property type="entry name" value="alpha/beta-Hydrolases"/>
    <property type="match status" value="1"/>
</dbReference>
<accession>A0AA38X9P1</accession>
<feature type="chain" id="PRO_5041249311" description="AB hydrolase-1 domain-containing protein" evidence="1">
    <location>
        <begin position="20"/>
        <end position="373"/>
    </location>
</feature>
<protein>
    <recommendedName>
        <fullName evidence="2">AB hydrolase-1 domain-containing protein</fullName>
    </recommendedName>
</protein>
<dbReference type="EMBL" id="JAPDRK010000008">
    <property type="protein sequence ID" value="KAJ9609437.1"/>
    <property type="molecule type" value="Genomic_DNA"/>
</dbReference>
<dbReference type="InterPro" id="IPR000073">
    <property type="entry name" value="AB_hydrolase_1"/>
</dbReference>
<evidence type="ECO:0000313" key="3">
    <source>
        <dbReference type="EMBL" id="KAJ9609437.1"/>
    </source>
</evidence>